<dbReference type="GO" id="GO:0005886">
    <property type="term" value="C:plasma membrane"/>
    <property type="evidence" value="ECO:0007669"/>
    <property type="project" value="TreeGrafter"/>
</dbReference>
<accession>A0A916VZB7</accession>
<dbReference type="SMART" id="SM00388">
    <property type="entry name" value="HisKA"/>
    <property type="match status" value="1"/>
</dbReference>
<dbReference type="SUPFAM" id="SSF55874">
    <property type="entry name" value="ATPase domain of HSP90 chaperone/DNA topoisomerase II/histidine kinase"/>
    <property type="match status" value="1"/>
</dbReference>
<reference evidence="9 10" key="1">
    <citation type="journal article" date="2014" name="Int. J. Syst. Evol. Microbiol.">
        <title>Complete genome sequence of Corynebacterium casei LMG S-19264T (=DSM 44701T), isolated from a smear-ripened cheese.</title>
        <authorList>
            <consortium name="US DOE Joint Genome Institute (JGI-PGF)"/>
            <person name="Walter F."/>
            <person name="Albersmeier A."/>
            <person name="Kalinowski J."/>
            <person name="Ruckert C."/>
        </authorList>
    </citation>
    <scope>NUCLEOTIDE SEQUENCE [LARGE SCALE GENOMIC DNA]</scope>
    <source>
        <strain evidence="9 10">CGMCC 1.15896</strain>
    </source>
</reference>
<keyword evidence="3" id="KW-0597">Phosphoprotein</keyword>
<feature type="transmembrane region" description="Helical" evidence="7">
    <location>
        <begin position="41"/>
        <end position="61"/>
    </location>
</feature>
<proteinExistence type="predicted"/>
<dbReference type="InterPro" id="IPR003661">
    <property type="entry name" value="HisK_dim/P_dom"/>
</dbReference>
<dbReference type="RefSeq" id="WP_127072011.1">
    <property type="nucleotide sequence ID" value="NZ_BMKB01000004.1"/>
</dbReference>
<dbReference type="Gene3D" id="1.10.287.130">
    <property type="match status" value="1"/>
</dbReference>
<evidence type="ECO:0000256" key="4">
    <source>
        <dbReference type="ARBA" id="ARBA00022679"/>
    </source>
</evidence>
<evidence type="ECO:0000256" key="2">
    <source>
        <dbReference type="ARBA" id="ARBA00012438"/>
    </source>
</evidence>
<evidence type="ECO:0000259" key="8">
    <source>
        <dbReference type="PROSITE" id="PS50109"/>
    </source>
</evidence>
<evidence type="ECO:0000256" key="1">
    <source>
        <dbReference type="ARBA" id="ARBA00000085"/>
    </source>
</evidence>
<evidence type="ECO:0000256" key="7">
    <source>
        <dbReference type="SAM" id="Phobius"/>
    </source>
</evidence>
<keyword evidence="7" id="KW-0812">Transmembrane</keyword>
<dbReference type="InterPro" id="IPR003594">
    <property type="entry name" value="HATPase_dom"/>
</dbReference>
<dbReference type="GO" id="GO:0000155">
    <property type="term" value="F:phosphorelay sensor kinase activity"/>
    <property type="evidence" value="ECO:0007669"/>
    <property type="project" value="InterPro"/>
</dbReference>
<keyword evidence="7" id="KW-0472">Membrane</keyword>
<sequence length="575" mass="62347">MGSAHLTENSSKGFSTPSGNVEKQVSDGKFISFQTQPPTPIHSIVIAVTCCAFLFIALDGFRTFAQHNDRLRLTAQLAAAQIAADEGGSILAHSQALPAEAEMILTAFDGVVLASTMDSIEIGMDLKEHNVPGNHVLAHADLGQDRAAIVVAMPVGAIVFDIARRSALTGGGAFALLAIFLLAMRRQPHQPEASRSLMDPAFSTLPMGVAHWCDDGTLICANNKIGGLLRLDAQYLQPGQTYCNFTKQLSGKINIHPVLDSGQQRVVEIEREDGSIVMLDERPCEDGGFVTVATDITERRAADRMLRSIREEQRQLARRYHEEKLRAEAASRTKSTFLAHLSHDIRTPLNHIIGFADMIRSEAFGPLDNSHYQAYVGNICDAGEKLLASFSQILEFAELEGGRKTMRQERFSVDALLEATRDRFRKRALQDGIRLRLGERVSGTLNADRECIERMLDNIMDNALRFTPRGGEVKLAAWQAEDGVVLEITDTGEGMDTEKLSQISQPFVLPDATFTRDHDGPGLGIAMARAIAELSGGNLVIDSVAGVGTTVAIVLPIEASSGTETGSGYEARIAA</sequence>
<evidence type="ECO:0000313" key="10">
    <source>
        <dbReference type="Proteomes" id="UP000596977"/>
    </source>
</evidence>
<comment type="caution">
    <text evidence="9">The sequence shown here is derived from an EMBL/GenBank/DDBJ whole genome shotgun (WGS) entry which is preliminary data.</text>
</comment>
<dbReference type="Pfam" id="PF00512">
    <property type="entry name" value="HisKA"/>
    <property type="match status" value="1"/>
</dbReference>
<dbReference type="PANTHER" id="PTHR43047">
    <property type="entry name" value="TWO-COMPONENT HISTIDINE PROTEIN KINASE"/>
    <property type="match status" value="1"/>
</dbReference>
<dbReference type="SUPFAM" id="SSF47384">
    <property type="entry name" value="Homodimeric domain of signal transducing histidine kinase"/>
    <property type="match status" value="1"/>
</dbReference>
<dbReference type="Proteomes" id="UP000596977">
    <property type="component" value="Unassembled WGS sequence"/>
</dbReference>
<evidence type="ECO:0000256" key="3">
    <source>
        <dbReference type="ARBA" id="ARBA00022553"/>
    </source>
</evidence>
<dbReference type="Gene3D" id="3.30.565.10">
    <property type="entry name" value="Histidine kinase-like ATPase, C-terminal domain"/>
    <property type="match status" value="1"/>
</dbReference>
<dbReference type="GO" id="GO:0009927">
    <property type="term" value="F:histidine phosphotransfer kinase activity"/>
    <property type="evidence" value="ECO:0007669"/>
    <property type="project" value="TreeGrafter"/>
</dbReference>
<keyword evidence="7" id="KW-1133">Transmembrane helix</keyword>
<dbReference type="Pfam" id="PF02518">
    <property type="entry name" value="HATPase_c"/>
    <property type="match status" value="1"/>
</dbReference>
<name>A0A916VZB7_9HYPH</name>
<dbReference type="CDD" id="cd00082">
    <property type="entry name" value="HisKA"/>
    <property type="match status" value="1"/>
</dbReference>
<keyword evidence="5" id="KW-0418">Kinase</keyword>
<dbReference type="InterPro" id="IPR036097">
    <property type="entry name" value="HisK_dim/P_sf"/>
</dbReference>
<dbReference type="PRINTS" id="PR00344">
    <property type="entry name" value="BCTRLSENSOR"/>
</dbReference>
<feature type="region of interest" description="Disordered" evidence="6">
    <location>
        <begin position="1"/>
        <end position="21"/>
    </location>
</feature>
<dbReference type="InterPro" id="IPR005467">
    <property type="entry name" value="His_kinase_dom"/>
</dbReference>
<dbReference type="EC" id="2.7.13.3" evidence="2"/>
<evidence type="ECO:0000313" key="9">
    <source>
        <dbReference type="EMBL" id="GGA54076.1"/>
    </source>
</evidence>
<comment type="catalytic activity">
    <reaction evidence="1">
        <text>ATP + protein L-histidine = ADP + protein N-phospho-L-histidine.</text>
        <dbReference type="EC" id="2.7.13.3"/>
    </reaction>
</comment>
<evidence type="ECO:0000256" key="6">
    <source>
        <dbReference type="SAM" id="MobiDB-lite"/>
    </source>
</evidence>
<dbReference type="Pfam" id="PF12860">
    <property type="entry name" value="PAS_7"/>
    <property type="match status" value="1"/>
</dbReference>
<dbReference type="EMBL" id="BMKB01000004">
    <property type="protein sequence ID" value="GGA54076.1"/>
    <property type="molecule type" value="Genomic_DNA"/>
</dbReference>
<evidence type="ECO:0000256" key="5">
    <source>
        <dbReference type="ARBA" id="ARBA00022777"/>
    </source>
</evidence>
<feature type="domain" description="Histidine kinase" evidence="8">
    <location>
        <begin position="340"/>
        <end position="559"/>
    </location>
</feature>
<keyword evidence="10" id="KW-1185">Reference proteome</keyword>
<dbReference type="InterPro" id="IPR036890">
    <property type="entry name" value="HATPase_C_sf"/>
</dbReference>
<feature type="transmembrane region" description="Helical" evidence="7">
    <location>
        <begin position="167"/>
        <end position="184"/>
    </location>
</feature>
<dbReference type="SMART" id="SM00387">
    <property type="entry name" value="HATPase_c"/>
    <property type="match status" value="1"/>
</dbReference>
<dbReference type="PANTHER" id="PTHR43047:SF72">
    <property type="entry name" value="OSMOSENSING HISTIDINE PROTEIN KINASE SLN1"/>
    <property type="match status" value="1"/>
</dbReference>
<dbReference type="PROSITE" id="PS50109">
    <property type="entry name" value="HIS_KIN"/>
    <property type="match status" value="1"/>
</dbReference>
<gene>
    <name evidence="9" type="ORF">GCM10011499_25270</name>
</gene>
<organism evidence="9 10">
    <name type="scientific">Pelagibacterium lentulum</name>
    <dbReference type="NCBI Taxonomy" id="2029865"/>
    <lineage>
        <taxon>Bacteria</taxon>
        <taxon>Pseudomonadati</taxon>
        <taxon>Pseudomonadota</taxon>
        <taxon>Alphaproteobacteria</taxon>
        <taxon>Hyphomicrobiales</taxon>
        <taxon>Devosiaceae</taxon>
        <taxon>Pelagibacterium</taxon>
    </lineage>
</organism>
<keyword evidence="4" id="KW-0808">Transferase</keyword>
<dbReference type="AlphaFoldDB" id="A0A916VZB7"/>
<dbReference type="InterPro" id="IPR004358">
    <property type="entry name" value="Sig_transdc_His_kin-like_C"/>
</dbReference>
<protein>
    <recommendedName>
        <fullName evidence="2">histidine kinase</fullName>
        <ecNumber evidence="2">2.7.13.3</ecNumber>
    </recommendedName>
</protein>
<dbReference type="OrthoDB" id="9813151at2"/>
<dbReference type="Gene3D" id="3.30.450.20">
    <property type="entry name" value="PAS domain"/>
    <property type="match status" value="1"/>
</dbReference>